<keyword evidence="2" id="KW-1185">Reference proteome</keyword>
<evidence type="ECO:0000313" key="1">
    <source>
        <dbReference type="EMBL" id="OBA16941.1"/>
    </source>
</evidence>
<organism evidence="1 2">
    <name type="scientific">Metschnikowia bicuspidata var. bicuspidata NRRL YB-4993</name>
    <dbReference type="NCBI Taxonomy" id="869754"/>
    <lineage>
        <taxon>Eukaryota</taxon>
        <taxon>Fungi</taxon>
        <taxon>Dikarya</taxon>
        <taxon>Ascomycota</taxon>
        <taxon>Saccharomycotina</taxon>
        <taxon>Pichiomycetes</taxon>
        <taxon>Metschnikowiaceae</taxon>
        <taxon>Metschnikowia</taxon>
    </lineage>
</organism>
<name>A0A1A0GYW0_9ASCO</name>
<accession>A0A1A0GYW0</accession>
<comment type="caution">
    <text evidence="1">The sequence shown here is derived from an EMBL/GenBank/DDBJ whole genome shotgun (WGS) entry which is preliminary data.</text>
</comment>
<dbReference type="STRING" id="869754.A0A1A0GYW0"/>
<keyword evidence="1" id="KW-0378">Hydrolase</keyword>
<dbReference type="OrthoDB" id="347435at2759"/>
<dbReference type="PANTHER" id="PTHR10285">
    <property type="entry name" value="URIDINE KINASE"/>
    <property type="match status" value="1"/>
</dbReference>
<reference evidence="1 2" key="1">
    <citation type="submission" date="2016-05" db="EMBL/GenBank/DDBJ databases">
        <title>Comparative genomics of biotechnologically important yeasts.</title>
        <authorList>
            <consortium name="DOE Joint Genome Institute"/>
            <person name="Riley R."/>
            <person name="Haridas S."/>
            <person name="Wolfe K.H."/>
            <person name="Lopes M.R."/>
            <person name="Hittinger C.T."/>
            <person name="Goker M."/>
            <person name="Salamov A."/>
            <person name="Wisecaver J."/>
            <person name="Long T.M."/>
            <person name="Aerts A.L."/>
            <person name="Barry K."/>
            <person name="Choi C."/>
            <person name="Clum A."/>
            <person name="Coughlan A.Y."/>
            <person name="Deshpande S."/>
            <person name="Douglass A.P."/>
            <person name="Hanson S.J."/>
            <person name="Klenk H.-P."/>
            <person name="LaButti K."/>
            <person name="Lapidus A."/>
            <person name="Lindquist E."/>
            <person name="Lipzen A."/>
            <person name="Meier-kolthoff J.P."/>
            <person name="Ohm R.A."/>
            <person name="Otillar R.P."/>
            <person name="Pangilinan J."/>
            <person name="Peng Y."/>
            <person name="Rokas A."/>
            <person name="Rosa C.A."/>
            <person name="Scheuner C."/>
            <person name="Sibirny A.A."/>
            <person name="Slot J.C."/>
            <person name="Stielow J.B."/>
            <person name="Sun H."/>
            <person name="Kurtzman C.P."/>
            <person name="Blackwell M."/>
            <person name="Grigoriev I.V."/>
            <person name="Jeffries T.W."/>
        </authorList>
    </citation>
    <scope>NUCLEOTIDE SEQUENCE [LARGE SCALE GENOMIC DNA]</scope>
    <source>
        <strain evidence="1 2">NRRL YB-4993</strain>
    </source>
</reference>
<protein>
    <submittedName>
        <fullName evidence="1">p-loop containing nucleoside triphosphate hydrolase protein</fullName>
    </submittedName>
</protein>
<sequence length="284" mass="31221">MTLELAAAFLDRHLATWTQPKPLVVGISGPQGLGKSHLADGLLAHCQQHHPRLNCVGVLIDDFYLTHAQQERVSACARRSGNSILEGRGLPGTHDLPLATSTMAALVAGDVPVRVPRYDKGAFGGAGDRVPQLQWHVVDRPADVIVLEGWFNGYRRMAPGVFGAAYLACGRSGAVLRSAMHHLADINARLGEYEELWDLFDCSIVLCTQDLGLVYRWRRQQEAALVARTGRGMTDGAVDAFVRRYMPMYELYYWRTCAAGLLRPGTTLCLQIDLARRVTGQAVK</sequence>
<gene>
    <name evidence="1" type="ORF">METBIDRAFT_48150</name>
</gene>
<dbReference type="GeneID" id="30031245"/>
<dbReference type="EMBL" id="LXTC01000012">
    <property type="protein sequence ID" value="OBA16941.1"/>
    <property type="molecule type" value="Genomic_DNA"/>
</dbReference>
<dbReference type="Proteomes" id="UP000092555">
    <property type="component" value="Unassembled WGS sequence"/>
</dbReference>
<evidence type="ECO:0000313" key="2">
    <source>
        <dbReference type="Proteomes" id="UP000092555"/>
    </source>
</evidence>
<dbReference type="GO" id="GO:0016787">
    <property type="term" value="F:hydrolase activity"/>
    <property type="evidence" value="ECO:0007669"/>
    <property type="project" value="UniProtKB-KW"/>
</dbReference>
<dbReference type="Gene3D" id="3.40.50.300">
    <property type="entry name" value="P-loop containing nucleotide triphosphate hydrolases"/>
    <property type="match status" value="1"/>
</dbReference>
<dbReference type="AlphaFoldDB" id="A0A1A0GYW0"/>
<dbReference type="RefSeq" id="XP_018709243.1">
    <property type="nucleotide sequence ID" value="XM_018858269.1"/>
</dbReference>
<dbReference type="InterPro" id="IPR027417">
    <property type="entry name" value="P-loop_NTPase"/>
</dbReference>
<dbReference type="SUPFAM" id="SSF52540">
    <property type="entry name" value="P-loop containing nucleoside triphosphate hydrolases"/>
    <property type="match status" value="1"/>
</dbReference>
<proteinExistence type="predicted"/>